<dbReference type="InterPro" id="IPR002194">
    <property type="entry name" value="Chaperonin_TCP-1_CS"/>
</dbReference>
<dbReference type="AlphaFoldDB" id="A0A177EC86"/>
<dbReference type="Pfam" id="PF00118">
    <property type="entry name" value="Cpn60_TCP1"/>
    <property type="match status" value="1"/>
</dbReference>
<name>A0A177EC86_9MICR</name>
<evidence type="ECO:0000256" key="5">
    <source>
        <dbReference type="ARBA" id="ARBA00022840"/>
    </source>
</evidence>
<dbReference type="InterPro" id="IPR027409">
    <property type="entry name" value="GroEL-like_apical_dom_sf"/>
</dbReference>
<dbReference type="GO" id="GO:0051082">
    <property type="term" value="F:unfolded protein binding"/>
    <property type="evidence" value="ECO:0007669"/>
    <property type="project" value="EnsemblFungi"/>
</dbReference>
<dbReference type="Gene3D" id="1.10.560.10">
    <property type="entry name" value="GroEL-like equatorial domain"/>
    <property type="match status" value="1"/>
</dbReference>
<dbReference type="GO" id="GO:0140662">
    <property type="term" value="F:ATP-dependent protein folding chaperone"/>
    <property type="evidence" value="ECO:0007669"/>
    <property type="project" value="InterPro"/>
</dbReference>
<dbReference type="VEuPathDB" id="MicrosporidiaDB:NEDG_01139"/>
<accession>A0A177EC86</accession>
<evidence type="ECO:0000256" key="6">
    <source>
        <dbReference type="ARBA" id="ARBA00023186"/>
    </source>
</evidence>
<evidence type="ECO:0000256" key="4">
    <source>
        <dbReference type="ARBA" id="ARBA00022741"/>
    </source>
</evidence>
<keyword evidence="9" id="KW-1185">Reference proteome</keyword>
<protein>
    <submittedName>
        <fullName evidence="8">T-complex protein 1 subunit gamma</fullName>
    </submittedName>
</protein>
<dbReference type="InterPro" id="IPR002423">
    <property type="entry name" value="Cpn60/GroEL/TCP-1"/>
</dbReference>
<dbReference type="SUPFAM" id="SSF48592">
    <property type="entry name" value="GroEL equatorial domain-like"/>
    <property type="match status" value="1"/>
</dbReference>
<dbReference type="PROSITE" id="PS00751">
    <property type="entry name" value="TCP1_2"/>
    <property type="match status" value="1"/>
</dbReference>
<dbReference type="EMBL" id="LTDL01000042">
    <property type="protein sequence ID" value="OAG29000.1"/>
    <property type="molecule type" value="Genomic_DNA"/>
</dbReference>
<dbReference type="SUPFAM" id="SSF52029">
    <property type="entry name" value="GroEL apical domain-like"/>
    <property type="match status" value="1"/>
</dbReference>
<evidence type="ECO:0000256" key="3">
    <source>
        <dbReference type="ARBA" id="ARBA00011381"/>
    </source>
</evidence>
<dbReference type="GO" id="GO:0016887">
    <property type="term" value="F:ATP hydrolysis activity"/>
    <property type="evidence" value="ECO:0007669"/>
    <property type="project" value="InterPro"/>
</dbReference>
<dbReference type="InterPro" id="IPR017998">
    <property type="entry name" value="Chaperone_TCP-1"/>
</dbReference>
<dbReference type="OrthoDB" id="10248520at2759"/>
<dbReference type="Gene3D" id="3.50.7.10">
    <property type="entry name" value="GroEL"/>
    <property type="match status" value="1"/>
</dbReference>
<comment type="similarity">
    <text evidence="2 7">Belongs to the TCP-1 chaperonin family.</text>
</comment>
<comment type="subunit">
    <text evidence="3">Component of the T-complex protein 1 (TCP1) complex.</text>
</comment>
<keyword evidence="6 7" id="KW-0143">Chaperone</keyword>
<evidence type="ECO:0000256" key="7">
    <source>
        <dbReference type="RuleBase" id="RU004187"/>
    </source>
</evidence>
<dbReference type="Proteomes" id="UP000185944">
    <property type="component" value="Unassembled WGS sequence"/>
</dbReference>
<dbReference type="PANTHER" id="PTHR11353">
    <property type="entry name" value="CHAPERONIN"/>
    <property type="match status" value="1"/>
</dbReference>
<evidence type="ECO:0000256" key="2">
    <source>
        <dbReference type="ARBA" id="ARBA00008020"/>
    </source>
</evidence>
<evidence type="ECO:0000256" key="1">
    <source>
        <dbReference type="ARBA" id="ARBA00002912"/>
    </source>
</evidence>
<reference evidence="8 9" key="1">
    <citation type="submission" date="2016-02" db="EMBL/GenBank/DDBJ databases">
        <title>Discovery of a natural microsporidian pathogen with a broad tissue tropism in Caenorhabditis elegans.</title>
        <authorList>
            <person name="Luallen R.J."/>
            <person name="Reinke A.W."/>
            <person name="Tong L."/>
            <person name="Botts M.R."/>
            <person name="Felix M.-A."/>
            <person name="Troemel E.R."/>
        </authorList>
    </citation>
    <scope>NUCLEOTIDE SEQUENCE [LARGE SCALE GENOMIC DNA]</scope>
    <source>
        <strain evidence="8 9">JUm2807</strain>
    </source>
</reference>
<dbReference type="PRINTS" id="PR00304">
    <property type="entry name" value="TCOMPLEXTCP1"/>
</dbReference>
<dbReference type="GeneID" id="93647489"/>
<gene>
    <name evidence="8" type="ORF">NEDG_01139</name>
</gene>
<proteinExistence type="inferred from homology"/>
<organism evidence="8 9">
    <name type="scientific">Nematocida displodere</name>
    <dbReference type="NCBI Taxonomy" id="1805483"/>
    <lineage>
        <taxon>Eukaryota</taxon>
        <taxon>Fungi</taxon>
        <taxon>Fungi incertae sedis</taxon>
        <taxon>Microsporidia</taxon>
        <taxon>Nematocida</taxon>
    </lineage>
</organism>
<dbReference type="STRING" id="1805483.A0A177EC86"/>
<dbReference type="InterPro" id="IPR027413">
    <property type="entry name" value="GROEL-like_equatorial_sf"/>
</dbReference>
<dbReference type="InterPro" id="IPR027410">
    <property type="entry name" value="TCP-1-like_intermed_sf"/>
</dbReference>
<sequence length="528" mass="57863">MEHLQRKVATLTVLKKDEAHTVQQENIRAAAVLGSLLKSCIGPKAMAKMILTQIGSMELTNDGNCILREMKVTHPVIKSLIELSRTQSEEVGDGTTTVIVLASEILQNLSILLKDGVHPIVICAALKKALDYCLDKMKKYTVDLATLKKEKGKTEEAVIKTIIRQSIGTKMSRHLMDLEEIALKAINTIRTKKYGRTLYDIKNNVRIEKVPGGRLEETAIFDGIILQKELLDPSMKKRIDNAKILLIDFPLEYRKGENQMNIEMHNSEIFGRALEVEEEQVQKMAMLIVAAEPSVVVSEKGISDSAIAVFKKHGIAAIRRVKKSDNQRLALATDAQIVSRPEDVCARYLGTAGLFEVARIGEDDFCKFIKCASPKACTVLLRGQSKDILNELERNLYDALSAGRNIYTTPGLVYGAGSIEMALAKELEAATGLTPHESAVFQAVAQALQTIPGILITNSGNSAHALKKIIELRSCHTQGKSTYGVDGESGEIVPTEVIESVLVKEQSLKSAIEGSIIILRVDGIVKQG</sequence>
<comment type="function">
    <text evidence="1">Molecular chaperone; assists the folding of proteins upon ATP hydrolysis.</text>
</comment>
<dbReference type="Gene3D" id="3.30.260.10">
    <property type="entry name" value="TCP-1-like chaperonin intermediate domain"/>
    <property type="match status" value="1"/>
</dbReference>
<comment type="caution">
    <text evidence="8">The sequence shown here is derived from an EMBL/GenBank/DDBJ whole genome shotgun (WGS) entry which is preliminary data.</text>
</comment>
<evidence type="ECO:0000313" key="9">
    <source>
        <dbReference type="Proteomes" id="UP000185944"/>
    </source>
</evidence>
<keyword evidence="4 7" id="KW-0547">Nucleotide-binding</keyword>
<dbReference type="SUPFAM" id="SSF54849">
    <property type="entry name" value="GroEL-intermediate domain like"/>
    <property type="match status" value="1"/>
</dbReference>
<evidence type="ECO:0000313" key="8">
    <source>
        <dbReference type="EMBL" id="OAG29000.1"/>
    </source>
</evidence>
<dbReference type="GO" id="GO:0005524">
    <property type="term" value="F:ATP binding"/>
    <property type="evidence" value="ECO:0007669"/>
    <property type="project" value="UniProtKB-KW"/>
</dbReference>
<dbReference type="GO" id="GO:0005832">
    <property type="term" value="C:chaperonin-containing T-complex"/>
    <property type="evidence" value="ECO:0007669"/>
    <property type="project" value="EnsemblFungi"/>
</dbReference>
<keyword evidence="5 7" id="KW-0067">ATP-binding</keyword>
<dbReference type="RefSeq" id="XP_067543745.1">
    <property type="nucleotide sequence ID" value="XM_067688557.1"/>
</dbReference>